<evidence type="ECO:0000256" key="1">
    <source>
        <dbReference type="SAM" id="MobiDB-lite"/>
    </source>
</evidence>
<organism evidence="2 3">
    <name type="scientific">Chara braunii</name>
    <name type="common">Braun's stonewort</name>
    <dbReference type="NCBI Taxonomy" id="69332"/>
    <lineage>
        <taxon>Eukaryota</taxon>
        <taxon>Viridiplantae</taxon>
        <taxon>Streptophyta</taxon>
        <taxon>Charophyceae</taxon>
        <taxon>Charales</taxon>
        <taxon>Characeae</taxon>
        <taxon>Chara</taxon>
    </lineage>
</organism>
<feature type="compositionally biased region" description="Basic and acidic residues" evidence="1">
    <location>
        <begin position="83"/>
        <end position="128"/>
    </location>
</feature>
<feature type="region of interest" description="Disordered" evidence="1">
    <location>
        <begin position="83"/>
        <end position="137"/>
    </location>
</feature>
<keyword evidence="3" id="KW-1185">Reference proteome</keyword>
<dbReference type="AlphaFoldDB" id="A0A388KTQ1"/>
<evidence type="ECO:0000313" key="3">
    <source>
        <dbReference type="Proteomes" id="UP000265515"/>
    </source>
</evidence>
<name>A0A388KTQ1_CHABU</name>
<protein>
    <submittedName>
        <fullName evidence="2">Uncharacterized protein</fullName>
    </submittedName>
</protein>
<sequence>MPWAGHSKGKPRVAVGAKLAGAGNAFTCRVDTRGGASTTPYTKEQEEEAARILAEQKARKEKREVVKQAKKLVLLEEQAAKKKKLEEELERPKEEEERLKAMEAEEEDEKKAEEEVPLFRKSFRDRGESSGTKQGDPWLEKKVSEWVANLSLGEEEAAMLYVPRAEQEAIIRELEAEGDPLKRQTIEEQKTLKWKLHLTRENKKRMEEASKAIKALEVVKEQKAQMEAQSEWQGKMEVMARNIELIARAHEEQ</sequence>
<dbReference type="Gramene" id="GBG73444">
    <property type="protein sequence ID" value="GBG73444"/>
    <property type="gene ID" value="CBR_g16160"/>
</dbReference>
<gene>
    <name evidence="2" type="ORF">CBR_g16160</name>
</gene>
<comment type="caution">
    <text evidence="2">The sequence shown here is derived from an EMBL/GenBank/DDBJ whole genome shotgun (WGS) entry which is preliminary data.</text>
</comment>
<evidence type="ECO:0000313" key="2">
    <source>
        <dbReference type="EMBL" id="GBG73444.1"/>
    </source>
</evidence>
<dbReference type="EMBL" id="BFEA01000183">
    <property type="protein sequence ID" value="GBG73444.1"/>
    <property type="molecule type" value="Genomic_DNA"/>
</dbReference>
<reference evidence="2 3" key="1">
    <citation type="journal article" date="2018" name="Cell">
        <title>The Chara Genome: Secondary Complexity and Implications for Plant Terrestrialization.</title>
        <authorList>
            <person name="Nishiyama T."/>
            <person name="Sakayama H."/>
            <person name="Vries J.D."/>
            <person name="Buschmann H."/>
            <person name="Saint-Marcoux D."/>
            <person name="Ullrich K.K."/>
            <person name="Haas F.B."/>
            <person name="Vanderstraeten L."/>
            <person name="Becker D."/>
            <person name="Lang D."/>
            <person name="Vosolsobe S."/>
            <person name="Rombauts S."/>
            <person name="Wilhelmsson P.K.I."/>
            <person name="Janitza P."/>
            <person name="Kern R."/>
            <person name="Heyl A."/>
            <person name="Rumpler F."/>
            <person name="Villalobos L.I.A.C."/>
            <person name="Clay J.M."/>
            <person name="Skokan R."/>
            <person name="Toyoda A."/>
            <person name="Suzuki Y."/>
            <person name="Kagoshima H."/>
            <person name="Schijlen E."/>
            <person name="Tajeshwar N."/>
            <person name="Catarino B."/>
            <person name="Hetherington A.J."/>
            <person name="Saltykova A."/>
            <person name="Bonnot C."/>
            <person name="Breuninger H."/>
            <person name="Symeonidi A."/>
            <person name="Radhakrishnan G.V."/>
            <person name="Van Nieuwerburgh F."/>
            <person name="Deforce D."/>
            <person name="Chang C."/>
            <person name="Karol K.G."/>
            <person name="Hedrich R."/>
            <person name="Ulvskov P."/>
            <person name="Glockner G."/>
            <person name="Delwiche C.F."/>
            <person name="Petrasek J."/>
            <person name="Van de Peer Y."/>
            <person name="Friml J."/>
            <person name="Beilby M."/>
            <person name="Dolan L."/>
            <person name="Kohara Y."/>
            <person name="Sugano S."/>
            <person name="Fujiyama A."/>
            <person name="Delaux P.-M."/>
            <person name="Quint M."/>
            <person name="TheiBen G."/>
            <person name="Hagemann M."/>
            <person name="Harholt J."/>
            <person name="Dunand C."/>
            <person name="Zachgo S."/>
            <person name="Langdale J."/>
            <person name="Maumus F."/>
            <person name="Straeten D.V.D."/>
            <person name="Gould S.B."/>
            <person name="Rensing S.A."/>
        </authorList>
    </citation>
    <scope>NUCLEOTIDE SEQUENCE [LARGE SCALE GENOMIC DNA]</scope>
    <source>
        <strain evidence="2 3">S276</strain>
    </source>
</reference>
<dbReference type="Proteomes" id="UP000265515">
    <property type="component" value="Unassembled WGS sequence"/>
</dbReference>
<proteinExistence type="predicted"/>
<accession>A0A388KTQ1</accession>